<dbReference type="InterPro" id="IPR036055">
    <property type="entry name" value="LDL_receptor-like_sf"/>
</dbReference>
<evidence type="ECO:0000256" key="1">
    <source>
        <dbReference type="ARBA" id="ARBA00023157"/>
    </source>
</evidence>
<evidence type="ECO:0000313" key="3">
    <source>
        <dbReference type="EMBL" id="GFS07814.1"/>
    </source>
</evidence>
<comment type="caution">
    <text evidence="3">The sequence shown here is derived from an EMBL/GenBank/DDBJ whole genome shotgun (WGS) entry which is preliminary data.</text>
</comment>
<dbReference type="AlphaFoldDB" id="A0AAV4IBH1"/>
<dbReference type="InterPro" id="IPR036179">
    <property type="entry name" value="Ig-like_dom_sf"/>
</dbReference>
<sequence length="523" mass="61785">IEIRSSPVSCRIGNRTDSCRIGTTWTAYCTARLDEQIEWYLDQEFYYHERINISEQVRAQNCERKKCLRRISQWRNSSDNTFVSKLEIDELDRSDFGDYHCQVLNHSSERYRLQHRGLHLIPRTTEARLNENFVFVCKASGVAEANDSIEWFMKHKCPLHSSIPLLPYYSNDFEIKTWEVYEQYTSELRITRLTPRFLGFFWCTIEQLRSSRFELQLKNTTEETDFCDTNNFMCDDNKTRIPNHLIMDNKKDCPDNEDENPALIQFETRSSKISAVIGSSYTAHCISRLDHQIEWAHFTPYPKIEWKSVSEQVRTQNCEKNEKCPRRISQWKNASDNSFVSKLEIDELEHSDFGHYYCKSLRFYSENILLDETNLTLQRGYSDLSTLDLFLVLDCIFHYGQESDQSIQWFINGVNLNEIPAGRTERERFLPKSVTDYYINDDNKTRRKQRVSTSRLMVIKHTPYLVGTFWCATKHLESSHFETDFSERSVDPIPCRGLLECKNNVGFRVDFDTPIPDPQHTCR</sequence>
<dbReference type="SMART" id="SM00409">
    <property type="entry name" value="IG"/>
    <property type="match status" value="3"/>
</dbReference>
<dbReference type="SUPFAM" id="SSF48726">
    <property type="entry name" value="Immunoglobulin"/>
    <property type="match status" value="3"/>
</dbReference>
<name>A0AAV4IBH1_9GAST</name>
<keyword evidence="1" id="KW-1015">Disulfide bond</keyword>
<dbReference type="EMBL" id="BMAT01013225">
    <property type="protein sequence ID" value="GFS07814.1"/>
    <property type="molecule type" value="Genomic_DNA"/>
</dbReference>
<accession>A0AAV4IBH1</accession>
<dbReference type="InterPro" id="IPR002172">
    <property type="entry name" value="LDrepeatLR_classA_rpt"/>
</dbReference>
<dbReference type="Gene3D" id="4.10.400.10">
    <property type="entry name" value="Low-density Lipoprotein Receptor"/>
    <property type="match status" value="1"/>
</dbReference>
<protein>
    <recommendedName>
        <fullName evidence="2">Ig-like domain-containing protein</fullName>
    </recommendedName>
</protein>
<gene>
    <name evidence="3" type="ORF">ElyMa_006578100</name>
</gene>
<dbReference type="Gene3D" id="2.60.40.10">
    <property type="entry name" value="Immunoglobulins"/>
    <property type="match status" value="3"/>
</dbReference>
<dbReference type="CDD" id="cd00112">
    <property type="entry name" value="LDLa"/>
    <property type="match status" value="1"/>
</dbReference>
<dbReference type="InterPro" id="IPR013783">
    <property type="entry name" value="Ig-like_fold"/>
</dbReference>
<dbReference type="SUPFAM" id="SSF57424">
    <property type="entry name" value="LDL receptor-like module"/>
    <property type="match status" value="1"/>
</dbReference>
<keyword evidence="4" id="KW-1185">Reference proteome</keyword>
<feature type="domain" description="Ig-like" evidence="2">
    <location>
        <begin position="122"/>
        <end position="221"/>
    </location>
</feature>
<organism evidence="3 4">
    <name type="scientific">Elysia marginata</name>
    <dbReference type="NCBI Taxonomy" id="1093978"/>
    <lineage>
        <taxon>Eukaryota</taxon>
        <taxon>Metazoa</taxon>
        <taxon>Spiralia</taxon>
        <taxon>Lophotrochozoa</taxon>
        <taxon>Mollusca</taxon>
        <taxon>Gastropoda</taxon>
        <taxon>Heterobranchia</taxon>
        <taxon>Euthyneura</taxon>
        <taxon>Panpulmonata</taxon>
        <taxon>Sacoglossa</taxon>
        <taxon>Placobranchoidea</taxon>
        <taxon>Plakobranchidae</taxon>
        <taxon>Elysia</taxon>
    </lineage>
</organism>
<feature type="domain" description="Ig-like" evidence="2">
    <location>
        <begin position="1"/>
        <end position="114"/>
    </location>
</feature>
<dbReference type="InterPro" id="IPR007110">
    <property type="entry name" value="Ig-like_dom"/>
</dbReference>
<evidence type="ECO:0000259" key="2">
    <source>
        <dbReference type="PROSITE" id="PS50835"/>
    </source>
</evidence>
<dbReference type="SMART" id="SM00192">
    <property type="entry name" value="LDLa"/>
    <property type="match status" value="1"/>
</dbReference>
<reference evidence="3 4" key="1">
    <citation type="journal article" date="2021" name="Elife">
        <title>Chloroplast acquisition without the gene transfer in kleptoplastic sea slugs, Plakobranchus ocellatus.</title>
        <authorList>
            <person name="Maeda T."/>
            <person name="Takahashi S."/>
            <person name="Yoshida T."/>
            <person name="Shimamura S."/>
            <person name="Takaki Y."/>
            <person name="Nagai Y."/>
            <person name="Toyoda A."/>
            <person name="Suzuki Y."/>
            <person name="Arimoto A."/>
            <person name="Ishii H."/>
            <person name="Satoh N."/>
            <person name="Nishiyama T."/>
            <person name="Hasebe M."/>
            <person name="Maruyama T."/>
            <person name="Minagawa J."/>
            <person name="Obokata J."/>
            <person name="Shigenobu S."/>
        </authorList>
    </citation>
    <scope>NUCLEOTIDE SEQUENCE [LARGE SCALE GENOMIC DNA]</scope>
</reference>
<evidence type="ECO:0000313" key="4">
    <source>
        <dbReference type="Proteomes" id="UP000762676"/>
    </source>
</evidence>
<dbReference type="InterPro" id="IPR003599">
    <property type="entry name" value="Ig_sub"/>
</dbReference>
<proteinExistence type="predicted"/>
<dbReference type="Proteomes" id="UP000762676">
    <property type="component" value="Unassembled WGS sequence"/>
</dbReference>
<feature type="non-terminal residue" evidence="3">
    <location>
        <position position="1"/>
    </location>
</feature>
<feature type="domain" description="Ig-like" evidence="2">
    <location>
        <begin position="261"/>
        <end position="376"/>
    </location>
</feature>
<dbReference type="PROSITE" id="PS50835">
    <property type="entry name" value="IG_LIKE"/>
    <property type="match status" value="3"/>
</dbReference>